<organism evidence="1">
    <name type="scientific">bioreactor metagenome</name>
    <dbReference type="NCBI Taxonomy" id="1076179"/>
    <lineage>
        <taxon>unclassified sequences</taxon>
        <taxon>metagenomes</taxon>
        <taxon>ecological metagenomes</taxon>
    </lineage>
</organism>
<protein>
    <recommendedName>
        <fullName evidence="2">Peptidase S9 prolyl oligopeptidase catalytic domain-containing protein</fullName>
    </recommendedName>
</protein>
<reference evidence="1" key="1">
    <citation type="submission" date="2019-08" db="EMBL/GenBank/DDBJ databases">
        <authorList>
            <person name="Kucharzyk K."/>
            <person name="Murdoch R.W."/>
            <person name="Higgins S."/>
            <person name="Loffler F."/>
        </authorList>
    </citation>
    <scope>NUCLEOTIDE SEQUENCE</scope>
</reference>
<dbReference type="Gene3D" id="3.40.50.1820">
    <property type="entry name" value="alpha/beta hydrolase"/>
    <property type="match status" value="1"/>
</dbReference>
<name>A0A645E767_9ZZZZ</name>
<accession>A0A645E767</accession>
<sequence>MIRGYVPAENYFPGNGTAHAAAVFAQAGFVTIAPDFLGYGASDPESDDPWLNRFIKPLNVIDLLLAIRQEKTFLLPPNNSLLADSASQSSTKITQQLTVAQDSYQISINPEKIAFWGHSNGGQITVSVLEILGEKIPASLWAPVLVPFPYSILYFSDEEADEGKQSRQFIANFEKDYDVFDFSLSKHLDLLKADLQVQHGSNDDSALLSWSQEFASKITAENKRRQAENIEPLQFTLIPYAGADHNLNGAWNSAVQQDLTFYRKELAL</sequence>
<dbReference type="EMBL" id="VSSQ01043696">
    <property type="protein sequence ID" value="MPM97411.1"/>
    <property type="molecule type" value="Genomic_DNA"/>
</dbReference>
<dbReference type="AlphaFoldDB" id="A0A645E767"/>
<dbReference type="SUPFAM" id="SSF53474">
    <property type="entry name" value="alpha/beta-Hydrolases"/>
    <property type="match status" value="1"/>
</dbReference>
<dbReference type="InterPro" id="IPR029058">
    <property type="entry name" value="AB_hydrolase_fold"/>
</dbReference>
<comment type="caution">
    <text evidence="1">The sequence shown here is derived from an EMBL/GenBank/DDBJ whole genome shotgun (WGS) entry which is preliminary data.</text>
</comment>
<evidence type="ECO:0000313" key="1">
    <source>
        <dbReference type="EMBL" id="MPM97411.1"/>
    </source>
</evidence>
<gene>
    <name evidence="1" type="ORF">SDC9_144584</name>
</gene>
<proteinExistence type="predicted"/>
<evidence type="ECO:0008006" key="2">
    <source>
        <dbReference type="Google" id="ProtNLM"/>
    </source>
</evidence>